<dbReference type="SUPFAM" id="SSF48498">
    <property type="entry name" value="Tetracyclin repressor-like, C-terminal domain"/>
    <property type="match status" value="1"/>
</dbReference>
<reference evidence="6 7" key="1">
    <citation type="submission" date="2022-07" db="EMBL/GenBank/DDBJ databases">
        <title>Methylomonas rivi sp. nov., Methylomonas rosea sp. nov., Methylomonas aureus sp. nov. and Methylomonas subterranea sp. nov., four novel methanotrophs isolated from a freshwater creek and the deep terrestrial subsurface.</title>
        <authorList>
            <person name="Abin C."/>
            <person name="Sankaranarayanan K."/>
            <person name="Garner C."/>
            <person name="Sindelar R."/>
            <person name="Kotary K."/>
            <person name="Garner R."/>
            <person name="Barclay S."/>
            <person name="Lawson P."/>
            <person name="Krumholz L."/>
        </authorList>
    </citation>
    <scope>NUCLEOTIDE SEQUENCE [LARGE SCALE GENOMIC DNA]</scope>
    <source>
        <strain evidence="6 7">SURF-1</strain>
    </source>
</reference>
<evidence type="ECO:0000259" key="5">
    <source>
        <dbReference type="PROSITE" id="PS50977"/>
    </source>
</evidence>
<dbReference type="PROSITE" id="PS50977">
    <property type="entry name" value="HTH_TETR_2"/>
    <property type="match status" value="1"/>
</dbReference>
<dbReference type="InterPro" id="IPR015292">
    <property type="entry name" value="Tscrpt_reg_YbiH_C"/>
</dbReference>
<evidence type="ECO:0000256" key="3">
    <source>
        <dbReference type="ARBA" id="ARBA00023163"/>
    </source>
</evidence>
<keyword evidence="7" id="KW-1185">Reference proteome</keyword>
<evidence type="ECO:0000256" key="4">
    <source>
        <dbReference type="PROSITE-ProRule" id="PRU00335"/>
    </source>
</evidence>
<dbReference type="InterPro" id="IPR009057">
    <property type="entry name" value="Homeodomain-like_sf"/>
</dbReference>
<feature type="domain" description="HTH tetR-type" evidence="5">
    <location>
        <begin position="9"/>
        <end position="69"/>
    </location>
</feature>
<dbReference type="InterPro" id="IPR036271">
    <property type="entry name" value="Tet_transcr_reg_TetR-rel_C_sf"/>
</dbReference>
<evidence type="ECO:0000256" key="1">
    <source>
        <dbReference type="ARBA" id="ARBA00023015"/>
    </source>
</evidence>
<dbReference type="PRINTS" id="PR00455">
    <property type="entry name" value="HTHTETR"/>
</dbReference>
<dbReference type="EMBL" id="JANIBM010000046">
    <property type="protein sequence ID" value="MCQ8183402.1"/>
    <property type="molecule type" value="Genomic_DNA"/>
</dbReference>
<keyword evidence="1" id="KW-0805">Transcription regulation</keyword>
<protein>
    <submittedName>
        <fullName evidence="6">CerR family C-terminal domain-containing protein</fullName>
    </submittedName>
</protein>
<dbReference type="Gene3D" id="1.10.357.10">
    <property type="entry name" value="Tetracycline Repressor, domain 2"/>
    <property type="match status" value="1"/>
</dbReference>
<dbReference type="PANTHER" id="PTHR30055:SF234">
    <property type="entry name" value="HTH-TYPE TRANSCRIPTIONAL REGULATOR BETI"/>
    <property type="match status" value="1"/>
</dbReference>
<name>A0ABT1UMR5_9GAMM</name>
<keyword evidence="3" id="KW-0804">Transcription</keyword>
<dbReference type="RefSeq" id="WP_256612620.1">
    <property type="nucleotide sequence ID" value="NZ_JANIBM010000046.1"/>
</dbReference>
<dbReference type="InterPro" id="IPR001647">
    <property type="entry name" value="HTH_TetR"/>
</dbReference>
<dbReference type="Pfam" id="PF09209">
    <property type="entry name" value="CecR_C"/>
    <property type="match status" value="1"/>
</dbReference>
<dbReference type="InterPro" id="IPR023772">
    <property type="entry name" value="DNA-bd_HTH_TetR-type_CS"/>
</dbReference>
<dbReference type="InterPro" id="IPR050109">
    <property type="entry name" value="HTH-type_TetR-like_transc_reg"/>
</dbReference>
<dbReference type="SUPFAM" id="SSF46689">
    <property type="entry name" value="Homeodomain-like"/>
    <property type="match status" value="1"/>
</dbReference>
<comment type="caution">
    <text evidence="6">The sequence shown here is derived from an EMBL/GenBank/DDBJ whole genome shotgun (WGS) entry which is preliminary data.</text>
</comment>
<dbReference type="PANTHER" id="PTHR30055">
    <property type="entry name" value="HTH-TYPE TRANSCRIPTIONAL REGULATOR RUTR"/>
    <property type="match status" value="1"/>
</dbReference>
<organism evidence="6 7">
    <name type="scientific">Methylomonas aurea</name>
    <dbReference type="NCBI Taxonomy" id="2952224"/>
    <lineage>
        <taxon>Bacteria</taxon>
        <taxon>Pseudomonadati</taxon>
        <taxon>Pseudomonadota</taxon>
        <taxon>Gammaproteobacteria</taxon>
        <taxon>Methylococcales</taxon>
        <taxon>Methylococcaceae</taxon>
        <taxon>Methylomonas</taxon>
    </lineage>
</organism>
<accession>A0ABT1UMR5</accession>
<evidence type="ECO:0000313" key="7">
    <source>
        <dbReference type="Proteomes" id="UP001524569"/>
    </source>
</evidence>
<gene>
    <name evidence="6" type="ORF">NP603_19980</name>
</gene>
<dbReference type="Pfam" id="PF00440">
    <property type="entry name" value="TetR_N"/>
    <property type="match status" value="1"/>
</dbReference>
<dbReference type="Gene3D" id="1.10.10.60">
    <property type="entry name" value="Homeodomain-like"/>
    <property type="match status" value="1"/>
</dbReference>
<evidence type="ECO:0000313" key="6">
    <source>
        <dbReference type="EMBL" id="MCQ8183402.1"/>
    </source>
</evidence>
<proteinExistence type="predicted"/>
<feature type="DNA-binding region" description="H-T-H motif" evidence="4">
    <location>
        <begin position="32"/>
        <end position="51"/>
    </location>
</feature>
<evidence type="ECO:0000256" key="2">
    <source>
        <dbReference type="ARBA" id="ARBA00023125"/>
    </source>
</evidence>
<sequence length="219" mass="25081">MTDLKTKSALTRTRLLKAASRIFAQNGYQESTIAEICEQAKANIAAVNYHFGDKQTLYLEAWRYAFSEELSRYPADGGVPRQASPEQRLAGRIRSIIRRIAAEDSYSFAIIHKEIAQPTLLLSDILEKEINPQRQEMLVLLHECLGHNANEHLLHYCHASIMGQCFHVLRLKQLQIAQPNRTLVIESQYLEDFTNHVIEFSLAGIRAIQTQMLSQRYRA</sequence>
<dbReference type="Proteomes" id="UP001524569">
    <property type="component" value="Unassembled WGS sequence"/>
</dbReference>
<dbReference type="PROSITE" id="PS01081">
    <property type="entry name" value="HTH_TETR_1"/>
    <property type="match status" value="1"/>
</dbReference>
<keyword evidence="2 4" id="KW-0238">DNA-binding</keyword>